<dbReference type="EMBL" id="QMFY01000004">
    <property type="protein sequence ID" value="RAW01385.1"/>
    <property type="molecule type" value="Genomic_DNA"/>
</dbReference>
<reference evidence="2 3" key="1">
    <citation type="submission" date="2018-06" db="EMBL/GenBank/DDBJ databases">
        <title>Chryseolinea flavus sp. nov., a member of the phylum Bacteroidetes isolated from soil.</title>
        <authorList>
            <person name="Li Y."/>
            <person name="Wang J."/>
        </authorList>
    </citation>
    <scope>NUCLEOTIDE SEQUENCE [LARGE SCALE GENOMIC DNA]</scope>
    <source>
        <strain evidence="2 3">SDU1-6</strain>
    </source>
</reference>
<organism evidence="2 3">
    <name type="scientific">Pseudochryseolinea flava</name>
    <dbReference type="NCBI Taxonomy" id="2059302"/>
    <lineage>
        <taxon>Bacteria</taxon>
        <taxon>Pseudomonadati</taxon>
        <taxon>Bacteroidota</taxon>
        <taxon>Cytophagia</taxon>
        <taxon>Cytophagales</taxon>
        <taxon>Fulvivirgaceae</taxon>
        <taxon>Pseudochryseolinea</taxon>
    </lineage>
</organism>
<proteinExistence type="predicted"/>
<protein>
    <recommendedName>
        <fullName evidence="4">Substrate import-associated zinc metallohydrolase lipoprotein</fullName>
    </recommendedName>
</protein>
<feature type="signal peptide" evidence="1">
    <location>
        <begin position="1"/>
        <end position="21"/>
    </location>
</feature>
<evidence type="ECO:0000313" key="3">
    <source>
        <dbReference type="Proteomes" id="UP000251889"/>
    </source>
</evidence>
<dbReference type="Pfam" id="PF15890">
    <property type="entry name" value="Peptidase_Mx1"/>
    <property type="match status" value="1"/>
</dbReference>
<evidence type="ECO:0008006" key="4">
    <source>
        <dbReference type="Google" id="ProtNLM"/>
    </source>
</evidence>
<comment type="caution">
    <text evidence="2">The sequence shown here is derived from an EMBL/GenBank/DDBJ whole genome shotgun (WGS) entry which is preliminary data.</text>
</comment>
<dbReference type="RefSeq" id="WP_112746871.1">
    <property type="nucleotide sequence ID" value="NZ_QMFY01000004.1"/>
</dbReference>
<feature type="chain" id="PRO_5016670976" description="Substrate import-associated zinc metallohydrolase lipoprotein" evidence="1">
    <location>
        <begin position="22"/>
        <end position="288"/>
    </location>
</feature>
<dbReference type="Gene3D" id="3.40.390.70">
    <property type="match status" value="1"/>
</dbReference>
<dbReference type="InterPro" id="IPR030890">
    <property type="entry name" value="LP_HExxH_w_TonB"/>
</dbReference>
<evidence type="ECO:0000313" key="2">
    <source>
        <dbReference type="EMBL" id="RAW01385.1"/>
    </source>
</evidence>
<keyword evidence="3" id="KW-1185">Reference proteome</keyword>
<dbReference type="Proteomes" id="UP000251889">
    <property type="component" value="Unassembled WGS sequence"/>
</dbReference>
<dbReference type="AlphaFoldDB" id="A0A364Y3D2"/>
<dbReference type="SUPFAM" id="SSF55486">
    <property type="entry name" value="Metalloproteases ('zincins'), catalytic domain"/>
    <property type="match status" value="1"/>
</dbReference>
<dbReference type="NCBIfam" id="TIGR04549">
    <property type="entry name" value="LP_HExxH_w_tonB"/>
    <property type="match status" value="1"/>
</dbReference>
<keyword evidence="1" id="KW-0732">Signal</keyword>
<name>A0A364Y3D2_9BACT</name>
<gene>
    <name evidence="2" type="ORF">DQQ10_10815</name>
</gene>
<accession>A0A364Y3D2</accession>
<evidence type="ECO:0000256" key="1">
    <source>
        <dbReference type="SAM" id="SignalP"/>
    </source>
</evidence>
<dbReference type="OrthoDB" id="1113652at2"/>
<dbReference type="PROSITE" id="PS51257">
    <property type="entry name" value="PROKAR_LIPOPROTEIN"/>
    <property type="match status" value="1"/>
</dbReference>
<sequence>MNKKLYTYVLAITLIALAVGCAEDKLDAPVKTVPLSNDPLDIYIRENFLAPYNVAIRYKYVDRYVEGDKRVVPTDRDLVIPMLNFLDEYWIQPFLAVDNGEAFFKRYVPKEVVFIGSPIFNTDGTITLGTADAGARITITQVNEIDEENPDWVFLQLNTIYHEFAHIVHQTFDLPASFEQISPRGYTSPGSWYTLSNEDALKRGFVSPYATTSFNEDFAETAAFILFDPNFDENYLDLEVCNGDAECLERNAGRALIKTKYSSILRHYEQHTGVKLLEVREIIQDKLN</sequence>